<dbReference type="AlphaFoldDB" id="A0A1F8BHX3"/>
<dbReference type="SUPFAM" id="SSF46955">
    <property type="entry name" value="Putative DNA-binding domain"/>
    <property type="match status" value="1"/>
</dbReference>
<dbReference type="EMBL" id="MGHF01000019">
    <property type="protein sequence ID" value="OGM63269.1"/>
    <property type="molecule type" value="Genomic_DNA"/>
</dbReference>
<dbReference type="STRING" id="1802519.A2961_05230"/>
<evidence type="ECO:0000256" key="1">
    <source>
        <dbReference type="ARBA" id="ARBA00023125"/>
    </source>
</evidence>
<keyword evidence="1" id="KW-0238">DNA-binding</keyword>
<feature type="domain" description="HTH merR-type" evidence="2">
    <location>
        <begin position="7"/>
        <end position="76"/>
    </location>
</feature>
<gene>
    <name evidence="3" type="ORF">A2961_05230</name>
</gene>
<comment type="caution">
    <text evidence="3">The sequence shown here is derived from an EMBL/GenBank/DDBJ whole genome shotgun (WGS) entry which is preliminary data.</text>
</comment>
<evidence type="ECO:0000313" key="3">
    <source>
        <dbReference type="EMBL" id="OGM63269.1"/>
    </source>
</evidence>
<dbReference type="InterPro" id="IPR000551">
    <property type="entry name" value="MerR-type_HTH_dom"/>
</dbReference>
<protein>
    <recommendedName>
        <fullName evidence="2">HTH merR-type domain-containing protein</fullName>
    </recommendedName>
</protein>
<evidence type="ECO:0000259" key="2">
    <source>
        <dbReference type="PROSITE" id="PS50937"/>
    </source>
</evidence>
<dbReference type="Pfam" id="PF13411">
    <property type="entry name" value="MerR_1"/>
    <property type="match status" value="1"/>
</dbReference>
<name>A0A1F8BHX3_9BACT</name>
<reference evidence="3 4" key="1">
    <citation type="journal article" date="2016" name="Nat. Commun.">
        <title>Thousands of microbial genomes shed light on interconnected biogeochemical processes in an aquifer system.</title>
        <authorList>
            <person name="Anantharaman K."/>
            <person name="Brown C.T."/>
            <person name="Hug L.A."/>
            <person name="Sharon I."/>
            <person name="Castelle C.J."/>
            <person name="Probst A.J."/>
            <person name="Thomas B.C."/>
            <person name="Singh A."/>
            <person name="Wilkins M.J."/>
            <person name="Karaoz U."/>
            <person name="Brodie E.L."/>
            <person name="Williams K.H."/>
            <person name="Hubbard S.S."/>
            <person name="Banfield J.F."/>
        </authorList>
    </citation>
    <scope>NUCLEOTIDE SEQUENCE [LARGE SCALE GENOMIC DNA]</scope>
</reference>
<dbReference type="PANTHER" id="PTHR30204:SF58">
    <property type="entry name" value="HTH-TYPE TRANSCRIPTIONAL REGULATOR YFMP"/>
    <property type="match status" value="1"/>
</dbReference>
<proteinExistence type="predicted"/>
<accession>A0A1F8BHX3</accession>
<dbReference type="SMART" id="SM00422">
    <property type="entry name" value="HTH_MERR"/>
    <property type="match status" value="1"/>
</dbReference>
<dbReference type="InterPro" id="IPR009061">
    <property type="entry name" value="DNA-bd_dom_put_sf"/>
</dbReference>
<dbReference type="InterPro" id="IPR047057">
    <property type="entry name" value="MerR_fam"/>
</dbReference>
<dbReference type="GO" id="GO:0003700">
    <property type="term" value="F:DNA-binding transcription factor activity"/>
    <property type="evidence" value="ECO:0007669"/>
    <property type="project" value="InterPro"/>
</dbReference>
<dbReference type="Proteomes" id="UP000177082">
    <property type="component" value="Unassembled WGS sequence"/>
</dbReference>
<sequence length="101" mass="11633">MNKEQPILTISVTARLLGLHPRTLMAYEKVQLISPHRTATKRRMFTGKDLDDIQFLKYLSQERKINLAGIKFILEAIRVAQGNDVNLIKALFPDFRVRALL</sequence>
<dbReference type="Gene3D" id="1.10.1660.10">
    <property type="match status" value="1"/>
</dbReference>
<dbReference type="PANTHER" id="PTHR30204">
    <property type="entry name" value="REDOX-CYCLING DRUG-SENSING TRANSCRIPTIONAL ACTIVATOR SOXR"/>
    <property type="match status" value="1"/>
</dbReference>
<dbReference type="GO" id="GO:0003677">
    <property type="term" value="F:DNA binding"/>
    <property type="evidence" value="ECO:0007669"/>
    <property type="project" value="UniProtKB-KW"/>
</dbReference>
<organism evidence="3 4">
    <name type="scientific">Candidatus Woesebacteria bacterium RIFCSPLOWO2_01_FULL_39_21</name>
    <dbReference type="NCBI Taxonomy" id="1802519"/>
    <lineage>
        <taxon>Bacteria</taxon>
        <taxon>Candidatus Woeseibacteriota</taxon>
    </lineage>
</organism>
<evidence type="ECO:0000313" key="4">
    <source>
        <dbReference type="Proteomes" id="UP000177082"/>
    </source>
</evidence>
<dbReference type="PROSITE" id="PS50937">
    <property type="entry name" value="HTH_MERR_2"/>
    <property type="match status" value="1"/>
</dbReference>